<dbReference type="PANTHER" id="PTHR11138">
    <property type="entry name" value="METHIONYL-TRNA FORMYLTRANSFERASE"/>
    <property type="match status" value="1"/>
</dbReference>
<dbReference type="InterPro" id="IPR002376">
    <property type="entry name" value="Formyl_transf_N"/>
</dbReference>
<evidence type="ECO:0000256" key="1">
    <source>
        <dbReference type="ARBA" id="ARBA00010699"/>
    </source>
</evidence>
<proteinExistence type="inferred from homology"/>
<evidence type="ECO:0000256" key="3">
    <source>
        <dbReference type="ARBA" id="ARBA00022679"/>
    </source>
</evidence>
<dbReference type="EMBL" id="LK052948">
    <property type="protein sequence ID" value="CDR47064.1"/>
    <property type="molecule type" value="Genomic_DNA"/>
</dbReference>
<protein>
    <recommendedName>
        <fullName evidence="2">methionyl-tRNA formyltransferase</fullName>
        <ecNumber evidence="2">2.1.2.9</ecNumber>
    </recommendedName>
</protein>
<feature type="domain" description="Formyl transferase C-terminal" evidence="7">
    <location>
        <begin position="275"/>
        <end position="386"/>
    </location>
</feature>
<organism evidence="8">
    <name type="scientific">Rhodotorula toruloides</name>
    <name type="common">Yeast</name>
    <name type="synonym">Rhodosporidium toruloides</name>
    <dbReference type="NCBI Taxonomy" id="5286"/>
    <lineage>
        <taxon>Eukaryota</taxon>
        <taxon>Fungi</taxon>
        <taxon>Dikarya</taxon>
        <taxon>Basidiomycota</taxon>
        <taxon>Pucciniomycotina</taxon>
        <taxon>Microbotryomycetes</taxon>
        <taxon>Sporidiobolales</taxon>
        <taxon>Sporidiobolaceae</taxon>
        <taxon>Rhodotorula</taxon>
    </lineage>
</organism>
<keyword evidence="3" id="KW-0808">Transferase</keyword>
<comment type="similarity">
    <text evidence="1">Belongs to the Fmt family.</text>
</comment>
<dbReference type="PANTHER" id="PTHR11138:SF5">
    <property type="entry name" value="METHIONYL-TRNA FORMYLTRANSFERASE, MITOCHONDRIAL"/>
    <property type="match status" value="1"/>
</dbReference>
<dbReference type="Pfam" id="PF02911">
    <property type="entry name" value="Formyl_trans_C"/>
    <property type="match status" value="1"/>
</dbReference>
<name>A0A061BJC3_RHOTO</name>
<reference evidence="8" key="1">
    <citation type="journal article" date="2014" name="Genome Announc.">
        <title>Draft genome sequence of Rhodosporidium toruloides CECT1137, an oleaginous yeast of biotechnological interest.</title>
        <authorList>
            <person name="Morin N."/>
            <person name="Calcas X."/>
            <person name="Devillers H."/>
            <person name="Durrens P."/>
            <person name="Sherman D.J."/>
            <person name="Nicaud J.-M."/>
            <person name="Neuveglise C."/>
        </authorList>
    </citation>
    <scope>NUCLEOTIDE SEQUENCE</scope>
    <source>
        <strain evidence="8">CECT1137</strain>
    </source>
</reference>
<dbReference type="OrthoDB" id="10268103at2759"/>
<feature type="compositionally biased region" description="Pro residues" evidence="5">
    <location>
        <begin position="423"/>
        <end position="432"/>
    </location>
</feature>
<dbReference type="Gene3D" id="3.40.50.12230">
    <property type="match status" value="1"/>
</dbReference>
<evidence type="ECO:0000256" key="2">
    <source>
        <dbReference type="ARBA" id="ARBA00012261"/>
    </source>
</evidence>
<evidence type="ECO:0000313" key="8">
    <source>
        <dbReference type="EMBL" id="CDR47064.1"/>
    </source>
</evidence>
<feature type="region of interest" description="Disordered" evidence="5">
    <location>
        <begin position="411"/>
        <end position="449"/>
    </location>
</feature>
<evidence type="ECO:0000259" key="7">
    <source>
        <dbReference type="Pfam" id="PF02911"/>
    </source>
</evidence>
<dbReference type="InterPro" id="IPR005793">
    <property type="entry name" value="Formyl_trans_C"/>
</dbReference>
<dbReference type="AlphaFoldDB" id="A0A061BJC3"/>
<evidence type="ECO:0000256" key="4">
    <source>
        <dbReference type="ARBA" id="ARBA00022917"/>
    </source>
</evidence>
<gene>
    <name evidence="8" type="ORF">RHTO0S_13e05534g</name>
</gene>
<keyword evidence="4" id="KW-0648">Protein biosynthesis</keyword>
<dbReference type="GO" id="GO:0005739">
    <property type="term" value="C:mitochondrion"/>
    <property type="evidence" value="ECO:0007669"/>
    <property type="project" value="TreeGrafter"/>
</dbReference>
<dbReference type="Pfam" id="PF00551">
    <property type="entry name" value="Formyl_trans_N"/>
    <property type="match status" value="1"/>
</dbReference>
<dbReference type="CDD" id="cd08646">
    <property type="entry name" value="FMT_core_Met-tRNA-FMT_N"/>
    <property type="match status" value="1"/>
</dbReference>
<dbReference type="SUPFAM" id="SSF53328">
    <property type="entry name" value="Formyltransferase"/>
    <property type="match status" value="1"/>
</dbReference>
<sequence>MLCSARRGAALLNRELRAECHAGHARRCFSSTRPVARKPDPGAPKPPYNVLFFGADFFSCAVLKELWEAGSDLIGKTVVVVPPEQKTGRKGAQTYVPPLKTLAQQLDFQVEEVPPAELKEWVIPRPWRTTTGSQIPDSENVIVTASYGHMLPLEVLNKVQQLNALNVHPSILPRWRGAAPIQYAIMKGDADGVNSGEGEQLGVTVQELSRGAFDKGRILAQKAVPSPVSQPGYFTLESHLAREGGLLLVDVLRNFHARQLAASPQDPDKATLAPKITKEVANIKWNLQSAREIERLNRAIGHQEPLRGHYVSPSTAAMITVQMRLSRNIYPLPDQLKDALPGVVFYDKAQKLVLVRCADAEEAVAIDQIKKDSGIWVFGKDWYNGIKKLDGQQLLFDTDEWGYRPSVGWRKKDWKKDVKKPEAPPPPHPVPPHLRDRPLPPHLQNSPAA</sequence>
<evidence type="ECO:0000256" key="5">
    <source>
        <dbReference type="SAM" id="MobiDB-lite"/>
    </source>
</evidence>
<accession>A0A061BJC3</accession>
<dbReference type="EC" id="2.1.2.9" evidence="2"/>
<feature type="compositionally biased region" description="Basic and acidic residues" evidence="5">
    <location>
        <begin position="411"/>
        <end position="422"/>
    </location>
</feature>
<dbReference type="InterPro" id="IPR036477">
    <property type="entry name" value="Formyl_transf_N_sf"/>
</dbReference>
<evidence type="ECO:0000259" key="6">
    <source>
        <dbReference type="Pfam" id="PF00551"/>
    </source>
</evidence>
<feature type="domain" description="Formyl transferase N-terminal" evidence="6">
    <location>
        <begin position="63"/>
        <end position="225"/>
    </location>
</feature>
<dbReference type="InterPro" id="IPR041711">
    <property type="entry name" value="Met-tRNA-FMT_N"/>
</dbReference>
<dbReference type="GO" id="GO:0004479">
    <property type="term" value="F:methionyl-tRNA formyltransferase activity"/>
    <property type="evidence" value="ECO:0007669"/>
    <property type="project" value="UniProtKB-EC"/>
</dbReference>